<dbReference type="PROSITE" id="PS50887">
    <property type="entry name" value="GGDEF"/>
    <property type="match status" value="1"/>
</dbReference>
<dbReference type="PROSITE" id="PS50112">
    <property type="entry name" value="PAS"/>
    <property type="match status" value="2"/>
</dbReference>
<dbReference type="SUPFAM" id="SSF55785">
    <property type="entry name" value="PYP-like sensor domain (PAS domain)"/>
    <property type="match status" value="2"/>
</dbReference>
<dbReference type="PANTHER" id="PTHR45138">
    <property type="entry name" value="REGULATORY COMPONENTS OF SENSORY TRANSDUCTION SYSTEM"/>
    <property type="match status" value="1"/>
</dbReference>
<dbReference type="RefSeq" id="WP_119883214.1">
    <property type="nucleotide sequence ID" value="NZ_CP032418.1"/>
</dbReference>
<dbReference type="SUPFAM" id="SSF55073">
    <property type="entry name" value="Nucleotide cyclase"/>
    <property type="match status" value="1"/>
</dbReference>
<evidence type="ECO:0000313" key="5">
    <source>
        <dbReference type="EMBL" id="AYC29474.1"/>
    </source>
</evidence>
<keyword evidence="1" id="KW-0175">Coiled coil</keyword>
<evidence type="ECO:0000259" key="4">
    <source>
        <dbReference type="PROSITE" id="PS50887"/>
    </source>
</evidence>
<dbReference type="GO" id="GO:0043709">
    <property type="term" value="P:cell adhesion involved in single-species biofilm formation"/>
    <property type="evidence" value="ECO:0007669"/>
    <property type="project" value="TreeGrafter"/>
</dbReference>
<dbReference type="Pfam" id="PF08447">
    <property type="entry name" value="PAS_3"/>
    <property type="match status" value="2"/>
</dbReference>
<gene>
    <name evidence="5" type="ORF">D3873_06095</name>
</gene>
<dbReference type="OrthoDB" id="9759607at2"/>
<dbReference type="SMART" id="SM00091">
    <property type="entry name" value="PAS"/>
    <property type="match status" value="2"/>
</dbReference>
<dbReference type="GO" id="GO:0005886">
    <property type="term" value="C:plasma membrane"/>
    <property type="evidence" value="ECO:0007669"/>
    <property type="project" value="TreeGrafter"/>
</dbReference>
<evidence type="ECO:0000256" key="1">
    <source>
        <dbReference type="SAM" id="Coils"/>
    </source>
</evidence>
<feature type="domain" description="PAC" evidence="3">
    <location>
        <begin position="215"/>
        <end position="268"/>
    </location>
</feature>
<dbReference type="CDD" id="cd00130">
    <property type="entry name" value="PAS"/>
    <property type="match status" value="2"/>
</dbReference>
<dbReference type="NCBIfam" id="TIGR00229">
    <property type="entry name" value="sensory_box"/>
    <property type="match status" value="2"/>
</dbReference>
<dbReference type="GO" id="GO:1902201">
    <property type="term" value="P:negative regulation of bacterial-type flagellum-dependent cell motility"/>
    <property type="evidence" value="ECO:0007669"/>
    <property type="project" value="TreeGrafter"/>
</dbReference>
<dbReference type="Proteomes" id="UP000265725">
    <property type="component" value="Chromosome"/>
</dbReference>
<dbReference type="AlphaFoldDB" id="A0A385YSH9"/>
<dbReference type="InterPro" id="IPR001610">
    <property type="entry name" value="PAC"/>
</dbReference>
<dbReference type="InterPro" id="IPR043128">
    <property type="entry name" value="Rev_trsase/Diguanyl_cyclase"/>
</dbReference>
<dbReference type="InterPro" id="IPR000160">
    <property type="entry name" value="GGDEF_dom"/>
</dbReference>
<feature type="coiled-coil region" evidence="1">
    <location>
        <begin position="259"/>
        <end position="286"/>
    </location>
</feature>
<accession>A0A385YSH9</accession>
<feature type="domain" description="GGDEF" evidence="4">
    <location>
        <begin position="314"/>
        <end position="446"/>
    </location>
</feature>
<dbReference type="SMART" id="SM00267">
    <property type="entry name" value="GGDEF"/>
    <property type="match status" value="1"/>
</dbReference>
<reference evidence="6" key="1">
    <citation type="submission" date="2018-09" db="EMBL/GenBank/DDBJ databases">
        <authorList>
            <person name="Zhu H."/>
        </authorList>
    </citation>
    <scope>NUCLEOTIDE SEQUENCE [LARGE SCALE GENOMIC DNA]</scope>
    <source>
        <strain evidence="6">K2R23-3</strain>
    </source>
</reference>
<dbReference type="InterPro" id="IPR035965">
    <property type="entry name" value="PAS-like_dom_sf"/>
</dbReference>
<dbReference type="NCBIfam" id="TIGR00254">
    <property type="entry name" value="GGDEF"/>
    <property type="match status" value="1"/>
</dbReference>
<dbReference type="FunFam" id="3.30.70.270:FF:000001">
    <property type="entry name" value="Diguanylate cyclase domain protein"/>
    <property type="match status" value="1"/>
</dbReference>
<dbReference type="InterPro" id="IPR050469">
    <property type="entry name" value="Diguanylate_Cyclase"/>
</dbReference>
<dbReference type="Gene3D" id="3.30.70.270">
    <property type="match status" value="1"/>
</dbReference>
<dbReference type="InterPro" id="IPR000014">
    <property type="entry name" value="PAS"/>
</dbReference>
<dbReference type="Gene3D" id="3.30.450.20">
    <property type="entry name" value="PAS domain"/>
    <property type="match status" value="2"/>
</dbReference>
<dbReference type="PANTHER" id="PTHR45138:SF9">
    <property type="entry name" value="DIGUANYLATE CYCLASE DGCM-RELATED"/>
    <property type="match status" value="1"/>
</dbReference>
<dbReference type="CDD" id="cd01949">
    <property type="entry name" value="GGDEF"/>
    <property type="match status" value="1"/>
</dbReference>
<dbReference type="Pfam" id="PF00990">
    <property type="entry name" value="GGDEF"/>
    <property type="match status" value="1"/>
</dbReference>
<proteinExistence type="predicted"/>
<organism evidence="5 6">
    <name type="scientific">Paenisporosarcina cavernae</name>
    <dbReference type="NCBI Taxonomy" id="2320858"/>
    <lineage>
        <taxon>Bacteria</taxon>
        <taxon>Bacillati</taxon>
        <taxon>Bacillota</taxon>
        <taxon>Bacilli</taxon>
        <taxon>Bacillales</taxon>
        <taxon>Caryophanaceae</taxon>
        <taxon>Paenisporosarcina</taxon>
    </lineage>
</organism>
<dbReference type="InterPro" id="IPR000700">
    <property type="entry name" value="PAS-assoc_C"/>
</dbReference>
<evidence type="ECO:0000313" key="6">
    <source>
        <dbReference type="Proteomes" id="UP000265725"/>
    </source>
</evidence>
<dbReference type="EMBL" id="CP032418">
    <property type="protein sequence ID" value="AYC29474.1"/>
    <property type="molecule type" value="Genomic_DNA"/>
</dbReference>
<feature type="domain" description="PAS" evidence="2">
    <location>
        <begin position="35"/>
        <end position="83"/>
    </location>
</feature>
<name>A0A385YSH9_9BACL</name>
<sequence>MGEKLQIDPESDNRMTTEGPIVLLHWILEKENQIVKHVSPNVTRIFGYLPQDLTTGKYPLLHIIFEEDRESFRHNIRNNIALGLHFWEATYRIYAKNGDIRFIKTYTYTNVDDLQNIQVYSYIIDQTDLKKEIDLHMSLELRWSAAIDSAREGVWDWDVLHDKIYFSKHWKSMLGFDEHELKNDFAEWESRVHPDDLQKAMADIRAHLENETTFYENEHRLRHKDGTYRWILDRGKAFSRDKTGKATRLIGTHVDITERKEMEYELKTRNKELEQLLEQIKEISITDPLTSLYNRRKMMSEIEREQLEFPEKNEIFSLAILDLDYFKLINDEYGHLVGDEVLVSFSNLLIENVRDEDIVARWGGEEFLVLFPKTLSKDAVNVLERLQSLCSQNSIHAKGETISLSFSAGVCEYNSCDMFHDLIKFADHALYEAKNDGRNSIKLYEKELPRI</sequence>
<feature type="domain" description="PAS" evidence="2">
    <location>
        <begin position="139"/>
        <end position="211"/>
    </location>
</feature>
<keyword evidence="6" id="KW-1185">Reference proteome</keyword>
<dbReference type="InterPro" id="IPR013655">
    <property type="entry name" value="PAS_fold_3"/>
</dbReference>
<dbReference type="PROSITE" id="PS50113">
    <property type="entry name" value="PAC"/>
    <property type="match status" value="1"/>
</dbReference>
<dbReference type="SMART" id="SM00086">
    <property type="entry name" value="PAC"/>
    <property type="match status" value="2"/>
</dbReference>
<protein>
    <submittedName>
        <fullName evidence="5">Diguanylate cyclase</fullName>
    </submittedName>
</protein>
<evidence type="ECO:0000259" key="2">
    <source>
        <dbReference type="PROSITE" id="PS50112"/>
    </source>
</evidence>
<evidence type="ECO:0000259" key="3">
    <source>
        <dbReference type="PROSITE" id="PS50113"/>
    </source>
</evidence>
<dbReference type="InterPro" id="IPR029787">
    <property type="entry name" value="Nucleotide_cyclase"/>
</dbReference>
<dbReference type="KEGG" id="paek:D3873_06095"/>
<dbReference type="GO" id="GO:0052621">
    <property type="term" value="F:diguanylate cyclase activity"/>
    <property type="evidence" value="ECO:0007669"/>
    <property type="project" value="TreeGrafter"/>
</dbReference>